<dbReference type="RefSeq" id="XP_024351390.1">
    <property type="nucleotide sequence ID" value="XM_024494153.1"/>
</dbReference>
<keyword evidence="3" id="KW-1185">Reference proteome</keyword>
<comment type="caution">
    <text evidence="2">The sequence shown here is derived from an EMBL/GenBank/DDBJ whole genome shotgun (WGS) entry which is preliminary data.</text>
</comment>
<protein>
    <submittedName>
        <fullName evidence="2">Uncharacterized protein</fullName>
    </submittedName>
</protein>
<evidence type="ECO:0000313" key="2">
    <source>
        <dbReference type="EMBL" id="EUB60194.1"/>
    </source>
</evidence>
<evidence type="ECO:0000313" key="3">
    <source>
        <dbReference type="Proteomes" id="UP000019149"/>
    </source>
</evidence>
<sequence length="71" mass="7526">MKDGGGTSKMGQYSVDTQLASLDVDTPKPLFNSNETSNVGERPQNRELVFGKSCHDFSGASAKTPGRFGSS</sequence>
<feature type="region of interest" description="Disordered" evidence="1">
    <location>
        <begin position="1"/>
        <end position="44"/>
    </location>
</feature>
<accession>W6V2M1</accession>
<dbReference type="GeneID" id="36340619"/>
<organism evidence="2 3">
    <name type="scientific">Echinococcus granulosus</name>
    <name type="common">Hydatid tapeworm</name>
    <dbReference type="NCBI Taxonomy" id="6210"/>
    <lineage>
        <taxon>Eukaryota</taxon>
        <taxon>Metazoa</taxon>
        <taxon>Spiralia</taxon>
        <taxon>Lophotrochozoa</taxon>
        <taxon>Platyhelminthes</taxon>
        <taxon>Cestoda</taxon>
        <taxon>Eucestoda</taxon>
        <taxon>Cyclophyllidea</taxon>
        <taxon>Taeniidae</taxon>
        <taxon>Echinococcus</taxon>
        <taxon>Echinococcus granulosus group</taxon>
    </lineage>
</organism>
<dbReference type="Proteomes" id="UP000019149">
    <property type="component" value="Unassembled WGS sequence"/>
</dbReference>
<dbReference type="EMBL" id="APAU02000033">
    <property type="protein sequence ID" value="EUB60194.1"/>
    <property type="molecule type" value="Genomic_DNA"/>
</dbReference>
<gene>
    <name evidence="2" type="ORF">EGR_04904</name>
</gene>
<feature type="compositionally biased region" description="Polar residues" evidence="1">
    <location>
        <begin position="9"/>
        <end position="20"/>
    </location>
</feature>
<name>W6V2M1_ECHGR</name>
<evidence type="ECO:0000256" key="1">
    <source>
        <dbReference type="SAM" id="MobiDB-lite"/>
    </source>
</evidence>
<reference evidence="2 3" key="1">
    <citation type="journal article" date="2013" name="Nat. Genet.">
        <title>The genome of the hydatid tapeworm Echinococcus granulosus.</title>
        <authorList>
            <person name="Zheng H."/>
            <person name="Zhang W."/>
            <person name="Zhang L."/>
            <person name="Zhang Z."/>
            <person name="Li J."/>
            <person name="Lu G."/>
            <person name="Zhu Y."/>
            <person name="Wang Y."/>
            <person name="Huang Y."/>
            <person name="Liu J."/>
            <person name="Kang H."/>
            <person name="Chen J."/>
            <person name="Wang L."/>
            <person name="Chen A."/>
            <person name="Yu S."/>
            <person name="Gao Z."/>
            <person name="Jin L."/>
            <person name="Gu W."/>
            <person name="Wang Z."/>
            <person name="Zhao L."/>
            <person name="Shi B."/>
            <person name="Wen H."/>
            <person name="Lin R."/>
            <person name="Jones M.K."/>
            <person name="Brejova B."/>
            <person name="Vinar T."/>
            <person name="Zhao G."/>
            <person name="McManus D.P."/>
            <person name="Chen Z."/>
            <person name="Zhou Y."/>
            <person name="Wang S."/>
        </authorList>
    </citation>
    <scope>NUCLEOTIDE SEQUENCE [LARGE SCALE GENOMIC DNA]</scope>
</reference>
<proteinExistence type="predicted"/>
<dbReference type="CTD" id="36340619"/>
<dbReference type="KEGG" id="egl:EGR_04904"/>
<dbReference type="AlphaFoldDB" id="W6V2M1"/>